<reference evidence="2" key="1">
    <citation type="journal article" date="2019" name="Int. J. Syst. Evol. Microbiol.">
        <title>The Global Catalogue of Microorganisms (GCM) 10K type strain sequencing project: providing services to taxonomists for standard genome sequencing and annotation.</title>
        <authorList>
            <consortium name="The Broad Institute Genomics Platform"/>
            <consortium name="The Broad Institute Genome Sequencing Center for Infectious Disease"/>
            <person name="Wu L."/>
            <person name="Ma J."/>
        </authorList>
    </citation>
    <scope>NUCLEOTIDE SEQUENCE [LARGE SCALE GENOMIC DNA]</scope>
    <source>
        <strain evidence="2">CCUG 54527</strain>
    </source>
</reference>
<proteinExistence type="predicted"/>
<dbReference type="RefSeq" id="WP_377735305.1">
    <property type="nucleotide sequence ID" value="NZ_JBHSRI010000025.1"/>
</dbReference>
<name>A0ABW1LC09_9BACL</name>
<comment type="caution">
    <text evidence="1">The sequence shown here is derived from an EMBL/GenBank/DDBJ whole genome shotgun (WGS) entry which is preliminary data.</text>
</comment>
<evidence type="ECO:0000313" key="1">
    <source>
        <dbReference type="EMBL" id="MFC6040752.1"/>
    </source>
</evidence>
<keyword evidence="2" id="KW-1185">Reference proteome</keyword>
<protein>
    <recommendedName>
        <fullName evidence="3">DUF2187 domain-containing protein</fullName>
    </recommendedName>
</protein>
<accession>A0ABW1LC09</accession>
<evidence type="ECO:0008006" key="3">
    <source>
        <dbReference type="Google" id="ProtNLM"/>
    </source>
</evidence>
<sequence length="103" mass="11662">MTNQSESKSINTMREEALVTYFRKNIGRRVFILTESFPFMFIGKIKDVHGDMVVLDVETTSVPALEGKVWNVHIDSIDLFYVETGIGAKIPHLKNNSQEEAST</sequence>
<organism evidence="1 2">
    <name type="scientific">Paenisporosarcina macmurdoensis</name>
    <dbReference type="NCBI Taxonomy" id="212659"/>
    <lineage>
        <taxon>Bacteria</taxon>
        <taxon>Bacillati</taxon>
        <taxon>Bacillota</taxon>
        <taxon>Bacilli</taxon>
        <taxon>Bacillales</taxon>
        <taxon>Caryophanaceae</taxon>
        <taxon>Paenisporosarcina</taxon>
    </lineage>
</organism>
<gene>
    <name evidence="1" type="ORF">ACFPYN_15095</name>
</gene>
<evidence type="ECO:0000313" key="2">
    <source>
        <dbReference type="Proteomes" id="UP001596170"/>
    </source>
</evidence>
<dbReference type="Proteomes" id="UP001596170">
    <property type="component" value="Unassembled WGS sequence"/>
</dbReference>
<dbReference type="EMBL" id="JBHSRI010000025">
    <property type="protein sequence ID" value="MFC6040752.1"/>
    <property type="molecule type" value="Genomic_DNA"/>
</dbReference>